<name>A0A5M6I2Z8_9HYPH</name>
<dbReference type="Proteomes" id="UP000323886">
    <property type="component" value="Unassembled WGS sequence"/>
</dbReference>
<dbReference type="SUPFAM" id="SSF53756">
    <property type="entry name" value="UDP-Glycosyltransferase/glycogen phosphorylase"/>
    <property type="match status" value="1"/>
</dbReference>
<accession>A0A5M6I2Z8</accession>
<evidence type="ECO:0000313" key="3">
    <source>
        <dbReference type="Proteomes" id="UP000323886"/>
    </source>
</evidence>
<comment type="caution">
    <text evidence="2">The sequence shown here is derived from an EMBL/GenBank/DDBJ whole genome shotgun (WGS) entry which is preliminary data.</text>
</comment>
<dbReference type="AlphaFoldDB" id="A0A5M6I2Z8"/>
<dbReference type="EMBL" id="VWPL01000006">
    <property type="protein sequence ID" value="KAA5602574.1"/>
    <property type="molecule type" value="Genomic_DNA"/>
</dbReference>
<organism evidence="2 3">
    <name type="scientific">Blastochloris sulfoviridis</name>
    <dbReference type="NCBI Taxonomy" id="50712"/>
    <lineage>
        <taxon>Bacteria</taxon>
        <taxon>Pseudomonadati</taxon>
        <taxon>Pseudomonadota</taxon>
        <taxon>Alphaproteobacteria</taxon>
        <taxon>Hyphomicrobiales</taxon>
        <taxon>Blastochloridaceae</taxon>
        <taxon>Blastochloris</taxon>
    </lineage>
</organism>
<evidence type="ECO:0000313" key="2">
    <source>
        <dbReference type="EMBL" id="KAA5602574.1"/>
    </source>
</evidence>
<protein>
    <submittedName>
        <fullName evidence="2">Nucleoside-diphosphate sugar epimerase</fullName>
    </submittedName>
</protein>
<feature type="region of interest" description="Disordered" evidence="1">
    <location>
        <begin position="324"/>
        <end position="368"/>
    </location>
</feature>
<reference evidence="2 3" key="1">
    <citation type="submission" date="2019-09" db="EMBL/GenBank/DDBJ databases">
        <title>Draft Whole-Genome sequence of Blastochloris sulfoviridis DSM 729.</title>
        <authorList>
            <person name="Meyer T.E."/>
            <person name="Kyndt J.A."/>
        </authorList>
    </citation>
    <scope>NUCLEOTIDE SEQUENCE [LARGE SCALE GENOMIC DNA]</scope>
    <source>
        <strain evidence="2 3">DSM 729</strain>
    </source>
</reference>
<dbReference type="RefSeq" id="WP_150096625.1">
    <property type="nucleotide sequence ID" value="NZ_VWPL01000006.1"/>
</dbReference>
<gene>
    <name evidence="2" type="ORF">F1193_05270</name>
</gene>
<proteinExistence type="predicted"/>
<evidence type="ECO:0000256" key="1">
    <source>
        <dbReference type="SAM" id="MobiDB-lite"/>
    </source>
</evidence>
<dbReference type="OrthoDB" id="272235at2"/>
<dbReference type="PANTHER" id="PTHR33986">
    <property type="entry name" value="OS02G0535700 PROTEIN"/>
    <property type="match status" value="1"/>
</dbReference>
<dbReference type="Pfam" id="PF06258">
    <property type="entry name" value="Mito_fiss_Elm1"/>
    <property type="match status" value="1"/>
</dbReference>
<dbReference type="InterPro" id="IPR009367">
    <property type="entry name" value="Elm1-like"/>
</dbReference>
<keyword evidence="3" id="KW-1185">Reference proteome</keyword>
<sequence>MAPGIPPDTTVWILTDGKAGDEVQCLGVAAALGVEPQIRRVRPRAPWVWLGAFAPVPPADRPDRAASPIAPPFPDLVIASGRRAAPYVQAVKQASGGHTFTVILKDPRRGRRAADFLWVPAHDRLRGKNVMVTLTSPHRISAAALAAERAALRPEIAALPGPRVAVLIGGPSKDYRYSDADSARLGGDLGRLARSGASLMVTTSRRTPPALTAIIRAQLAPFAHLLYDGQGDNPYLAFLAAADAVVATADSVNMISEAAATGAPIFVFTPTGGSRKIRRFLDGLARHGALKPFAGTLDGTPYQPLDATPEIAAEIARRFEAHCAALAAPAPEPEPKPAAEPEPAPEPETAAEPVRDPAPDPEPPRSAG</sequence>
<dbReference type="PANTHER" id="PTHR33986:SF15">
    <property type="entry name" value="MITOCHONDRIAL FISSION PROTEIN ELM1"/>
    <property type="match status" value="1"/>
</dbReference>